<feature type="transmembrane region" description="Helical" evidence="1">
    <location>
        <begin position="21"/>
        <end position="41"/>
    </location>
</feature>
<evidence type="ECO:0000259" key="2">
    <source>
        <dbReference type="Pfam" id="PF26011"/>
    </source>
</evidence>
<sequence>MSLKEREEKRKKQKKRGNIGRLFLVSFIFIYLFFRSIPSLFGVTSKSIFPESTIIEDKIETKGIIIKKENVYYADGNGTLELYVDEGERVPSGIKIAQLSMLDETSTLKQELNELNKKIDILTKTEKDNEIIKIDENKVQEGLDETIRAIQNSIADKNYEKVEVLKGKLSLYYGKQREISGEDTLISYSVESLEKSRDELLQQITSNTIDYYSKQSGIVSYIIDEFEDIYSFNNKEKYTYSDFKEASNKQNSNEKPKDVEYGKPIFKIIDNLEWYMIIKIDNMKDVSNYEVGKYITITSDKNNKEIKGIIKNINKDGNKGTILCKFNTDFYDYYDKRFIDVSIIKYKHEAYKLPIKCVVEKDGIKGVYTKDISGIIKFKPIEILAEDDKFVYVSNGDKNNKIKLKGSDKLVKTISIFDEILLNTKNVKDGSIIE</sequence>
<reference evidence="5 6" key="1">
    <citation type="submission" date="2019-03" db="EMBL/GenBank/DDBJ databases">
        <title>Genomic Encyclopedia of Type Strains, Phase IV (KMG-IV): sequencing the most valuable type-strain genomes for metagenomic binning, comparative biology and taxonomic classification.</title>
        <authorList>
            <person name="Goeker M."/>
        </authorList>
    </citation>
    <scope>NUCLEOTIDE SEQUENCE [LARGE SCALE GENOMIC DNA]</scope>
    <source>
        <strain evidence="5 6">DSM 26752</strain>
    </source>
</reference>
<feature type="domain" description="RND related beta-barrel" evidence="2">
    <location>
        <begin position="274"/>
        <end position="346"/>
    </location>
</feature>
<keyword evidence="1" id="KW-0812">Transmembrane</keyword>
<dbReference type="RefSeq" id="WP_132027091.1">
    <property type="nucleotide sequence ID" value="NZ_CP068564.1"/>
</dbReference>
<dbReference type="Pfam" id="PF26018">
    <property type="entry name" value="BSH_RND_rel"/>
    <property type="match status" value="1"/>
</dbReference>
<keyword evidence="1" id="KW-1133">Transmembrane helix</keyword>
<accession>A0A4R3KYF4</accession>
<keyword evidence="1" id="KW-0472">Membrane</keyword>
<dbReference type="InterPro" id="IPR058728">
    <property type="entry name" value="HH_RND-rel"/>
</dbReference>
<dbReference type="Pfam" id="PF26011">
    <property type="entry name" value="Beta-barrel_RND_rel"/>
    <property type="match status" value="1"/>
</dbReference>
<evidence type="ECO:0000256" key="1">
    <source>
        <dbReference type="SAM" id="Phobius"/>
    </source>
</evidence>
<dbReference type="InterPro" id="IPR058709">
    <property type="entry name" value="BSH_RND-rel"/>
</dbReference>
<keyword evidence="6" id="KW-1185">Reference proteome</keyword>
<evidence type="ECO:0000259" key="3">
    <source>
        <dbReference type="Pfam" id="PF26012"/>
    </source>
</evidence>
<evidence type="ECO:0000313" key="6">
    <source>
        <dbReference type="Proteomes" id="UP000294567"/>
    </source>
</evidence>
<evidence type="ECO:0000313" key="5">
    <source>
        <dbReference type="EMBL" id="TCS89582.1"/>
    </source>
</evidence>
<evidence type="ECO:0000259" key="4">
    <source>
        <dbReference type="Pfam" id="PF26018"/>
    </source>
</evidence>
<dbReference type="OrthoDB" id="1834786at2"/>
<dbReference type="Proteomes" id="UP000294567">
    <property type="component" value="Unassembled WGS sequence"/>
</dbReference>
<name>A0A4R3KYF4_9FIRM</name>
<dbReference type="InterPro" id="IPR058729">
    <property type="entry name" value="Beta-barrel_RND-rel"/>
</dbReference>
<dbReference type="Pfam" id="PF26012">
    <property type="entry name" value="HH_RND_rel"/>
    <property type="match status" value="1"/>
</dbReference>
<proteinExistence type="predicted"/>
<comment type="caution">
    <text evidence="5">The sequence shown here is derived from an EMBL/GenBank/DDBJ whole genome shotgun (WGS) entry which is preliminary data.</text>
</comment>
<dbReference type="AlphaFoldDB" id="A0A4R3KYF4"/>
<feature type="domain" description="RND related barrel-sandwich hybrid" evidence="4">
    <location>
        <begin position="69"/>
        <end position="270"/>
    </location>
</feature>
<feature type="domain" description="RND related alpha-helical hairpin" evidence="3">
    <location>
        <begin position="106"/>
        <end position="207"/>
    </location>
</feature>
<dbReference type="EMBL" id="SMAE01000005">
    <property type="protein sequence ID" value="TCS89582.1"/>
    <property type="molecule type" value="Genomic_DNA"/>
</dbReference>
<protein>
    <submittedName>
        <fullName evidence="5">Putative membrane fusion protein</fullName>
    </submittedName>
</protein>
<gene>
    <name evidence="5" type="ORF">EDD65_10555</name>
</gene>
<organism evidence="5 6">
    <name type="scientific">Keratinibaculum paraultunense</name>
    <dbReference type="NCBI Taxonomy" id="1278232"/>
    <lineage>
        <taxon>Bacteria</taxon>
        <taxon>Bacillati</taxon>
        <taxon>Bacillota</taxon>
        <taxon>Tissierellia</taxon>
        <taxon>Tissierellales</taxon>
        <taxon>Tepidimicrobiaceae</taxon>
        <taxon>Keratinibaculum</taxon>
    </lineage>
</organism>